<proteinExistence type="inferred from homology"/>
<evidence type="ECO:0000259" key="2">
    <source>
        <dbReference type="PROSITE" id="PS51186"/>
    </source>
</evidence>
<dbReference type="OrthoDB" id="107030at2157"/>
<dbReference type="RefSeq" id="WP_004039120.1">
    <property type="nucleotide sequence ID" value="NZ_CM001555.1"/>
</dbReference>
<dbReference type="Pfam" id="PF00582">
    <property type="entry name" value="Usp"/>
    <property type="match status" value="2"/>
</dbReference>
<dbReference type="Gene3D" id="3.40.630.30">
    <property type="match status" value="1"/>
</dbReference>
<keyword evidence="4" id="KW-1185">Reference proteome</keyword>
<dbReference type="InterPro" id="IPR006015">
    <property type="entry name" value="Universal_stress_UspA"/>
</dbReference>
<dbReference type="PANTHER" id="PTHR46268:SF6">
    <property type="entry name" value="UNIVERSAL STRESS PROTEIN UP12"/>
    <property type="match status" value="1"/>
</dbReference>
<accession>J1L2T7</accession>
<dbReference type="Gene3D" id="3.40.50.620">
    <property type="entry name" value="HUPs"/>
    <property type="match status" value="2"/>
</dbReference>
<dbReference type="Proteomes" id="UP000005095">
    <property type="component" value="Chromosome"/>
</dbReference>
<dbReference type="SUPFAM" id="SSF52402">
    <property type="entry name" value="Adenine nucleotide alpha hydrolases-like"/>
    <property type="match status" value="2"/>
</dbReference>
<dbReference type="InterPro" id="IPR000182">
    <property type="entry name" value="GNAT_dom"/>
</dbReference>
<evidence type="ECO:0000313" key="3">
    <source>
        <dbReference type="EMBL" id="EJG07362.1"/>
    </source>
</evidence>
<reference evidence="3 4" key="1">
    <citation type="submission" date="2011-08" db="EMBL/GenBank/DDBJ databases">
        <title>The complete genome of Methanofollis liminatans DSM 4140.</title>
        <authorList>
            <consortium name="US DOE Joint Genome Institute (JGI-PGF)"/>
            <person name="Lucas S."/>
            <person name="Han J."/>
            <person name="Lapidus A."/>
            <person name="Bruce D."/>
            <person name="Goodwin L."/>
            <person name="Pitluck S."/>
            <person name="Peters L."/>
            <person name="Kyrpides N."/>
            <person name="Mavromatis K."/>
            <person name="Ivanova N."/>
            <person name="Mikhailova N."/>
            <person name="Lu M."/>
            <person name="Detter J.C."/>
            <person name="Tapia R."/>
            <person name="Han C."/>
            <person name="Land M."/>
            <person name="Hauser L."/>
            <person name="Markowitz V."/>
            <person name="Cheng J.-F."/>
            <person name="Hugenholtz P."/>
            <person name="Woyke T."/>
            <person name="Wu D."/>
            <person name="Spring S."/>
            <person name="Schuler E."/>
            <person name="Brambilla E."/>
            <person name="Klenk H.-P."/>
            <person name="Eisen J.A."/>
        </authorList>
    </citation>
    <scope>NUCLEOTIDE SEQUENCE [LARGE SCALE GENOMIC DNA]</scope>
    <source>
        <strain evidence="3 4">DSM 4140</strain>
    </source>
</reference>
<dbReference type="HOGENOM" id="CLU_666688_0_0_2"/>
<dbReference type="GO" id="GO:0016747">
    <property type="term" value="F:acyltransferase activity, transferring groups other than amino-acyl groups"/>
    <property type="evidence" value="ECO:0007669"/>
    <property type="project" value="InterPro"/>
</dbReference>
<dbReference type="InterPro" id="IPR006016">
    <property type="entry name" value="UspA"/>
</dbReference>
<name>J1L2T7_9EURY</name>
<evidence type="ECO:0000256" key="1">
    <source>
        <dbReference type="ARBA" id="ARBA00008791"/>
    </source>
</evidence>
<dbReference type="Pfam" id="PF00583">
    <property type="entry name" value="Acetyltransf_1"/>
    <property type="match status" value="1"/>
</dbReference>
<dbReference type="InterPro" id="IPR016181">
    <property type="entry name" value="Acyl_CoA_acyltransferase"/>
</dbReference>
<evidence type="ECO:0000313" key="4">
    <source>
        <dbReference type="Proteomes" id="UP000005095"/>
    </source>
</evidence>
<dbReference type="InterPro" id="IPR014729">
    <property type="entry name" value="Rossmann-like_a/b/a_fold"/>
</dbReference>
<gene>
    <name evidence="3" type="ORF">Metli_1410</name>
</gene>
<dbReference type="SUPFAM" id="SSF55729">
    <property type="entry name" value="Acyl-CoA N-acyltransferases (Nat)"/>
    <property type="match status" value="1"/>
</dbReference>
<dbReference type="EMBL" id="CM001555">
    <property type="protein sequence ID" value="EJG07362.1"/>
    <property type="molecule type" value="Genomic_DNA"/>
</dbReference>
<dbReference type="CDD" id="cd00293">
    <property type="entry name" value="USP-like"/>
    <property type="match status" value="2"/>
</dbReference>
<comment type="similarity">
    <text evidence="1">Belongs to the universal stress protein A family.</text>
</comment>
<dbReference type="AlphaFoldDB" id="J1L2T7"/>
<organism evidence="3 4">
    <name type="scientific">Methanofollis liminatans DSM 4140</name>
    <dbReference type="NCBI Taxonomy" id="28892"/>
    <lineage>
        <taxon>Archaea</taxon>
        <taxon>Methanobacteriati</taxon>
        <taxon>Methanobacteriota</taxon>
        <taxon>Stenosarchaea group</taxon>
        <taxon>Methanomicrobia</taxon>
        <taxon>Methanomicrobiales</taxon>
        <taxon>Methanomicrobiaceae</taxon>
        <taxon>Methanofollis</taxon>
    </lineage>
</organism>
<dbReference type="PROSITE" id="PS51186">
    <property type="entry name" value="GNAT"/>
    <property type="match status" value="1"/>
</dbReference>
<sequence length="427" mass="46299">MFERVLCATDFSRSSEVTAALIPQIPTVKEVVLTHVIDPADTSYLGWIAGRSPVLPKEAAEAAFTQEKRVLLGAGLAVTERIAVAEEGNITGAILAVAQEVRPSLIVMGARGRNIISDFFLGSVSSGVLERARTHMLITHARVSGDTKERTLFSRVLCPVDFSKPSLQVVSMLRRLRVPEVILVHVVTGDGETDIKIQDAKTRLSALQKKLEGPGVRVETLVAGGAAVDEICTAAEETGATLIMLPRLGRTDYITNTPIGSTAAGVAKQARRPVCIIFPALDLEIAVRELRKEEFTLAEEVWVHYHQQTADPATDRIFGVFVEGSLVSVARCRAHPDGLEVDGVFTPTEYRGRGYAKRTVDALVAACGNETLYMHSTLELVGFYGSFGFVSIPENDLPPTIRARFNFAMGDMESANVQPMMRPGKTP</sequence>
<dbReference type="PANTHER" id="PTHR46268">
    <property type="entry name" value="STRESS RESPONSE PROTEIN NHAX"/>
    <property type="match status" value="1"/>
</dbReference>
<protein>
    <submittedName>
        <fullName evidence="3">UspA domain-containing protein</fullName>
    </submittedName>
</protein>
<dbReference type="STRING" id="28892.Metli_1410"/>
<feature type="domain" description="N-acetyltransferase" evidence="2">
    <location>
        <begin position="275"/>
        <end position="408"/>
    </location>
</feature>
<dbReference type="PRINTS" id="PR01438">
    <property type="entry name" value="UNVRSLSTRESS"/>
</dbReference>